<dbReference type="SUPFAM" id="SSF55681">
    <property type="entry name" value="Class II aaRS and biotin synthetases"/>
    <property type="match status" value="1"/>
</dbReference>
<organism evidence="5 6">
    <name type="scientific">Thermovibrio ammonificans (strain DSM 15698 / JCM 12110 / HB-1)</name>
    <dbReference type="NCBI Taxonomy" id="648996"/>
    <lineage>
        <taxon>Bacteria</taxon>
        <taxon>Pseudomonadati</taxon>
        <taxon>Aquificota</taxon>
        <taxon>Aquificia</taxon>
        <taxon>Desulfurobacteriales</taxon>
        <taxon>Desulfurobacteriaceae</taxon>
        <taxon>Thermovibrio</taxon>
    </lineage>
</organism>
<dbReference type="InterPro" id="IPR006195">
    <property type="entry name" value="aa-tRNA-synth_II"/>
</dbReference>
<dbReference type="GO" id="GO:0004824">
    <property type="term" value="F:lysine-tRNA ligase activity"/>
    <property type="evidence" value="ECO:0007669"/>
    <property type="project" value="InterPro"/>
</dbReference>
<keyword evidence="5" id="KW-0030">Aminoacyl-tRNA synthetase</keyword>
<dbReference type="GO" id="GO:0005829">
    <property type="term" value="C:cytosol"/>
    <property type="evidence" value="ECO:0007669"/>
    <property type="project" value="TreeGrafter"/>
</dbReference>
<gene>
    <name evidence="5" type="ordered locus">Theam_0491</name>
</gene>
<dbReference type="GO" id="GO:0000049">
    <property type="term" value="F:tRNA binding"/>
    <property type="evidence" value="ECO:0007669"/>
    <property type="project" value="TreeGrafter"/>
</dbReference>
<dbReference type="AlphaFoldDB" id="E8T5C5"/>
<proteinExistence type="predicted"/>
<accession>E8T5C5</accession>
<dbReference type="HOGENOM" id="CLU_008255_1_0_0"/>
<evidence type="ECO:0000259" key="4">
    <source>
        <dbReference type="PROSITE" id="PS50862"/>
    </source>
</evidence>
<dbReference type="PROSITE" id="PS50862">
    <property type="entry name" value="AA_TRNA_LIGASE_II"/>
    <property type="match status" value="1"/>
</dbReference>
<evidence type="ECO:0000313" key="6">
    <source>
        <dbReference type="Proteomes" id="UP000006362"/>
    </source>
</evidence>
<dbReference type="GO" id="GO:0005524">
    <property type="term" value="F:ATP binding"/>
    <property type="evidence" value="ECO:0007669"/>
    <property type="project" value="UniProtKB-KW"/>
</dbReference>
<name>E8T5C5_THEA1</name>
<dbReference type="InterPro" id="IPR004364">
    <property type="entry name" value="Aa-tRNA-synt_II"/>
</dbReference>
<dbReference type="Pfam" id="PF00152">
    <property type="entry name" value="tRNA-synt_2"/>
    <property type="match status" value="1"/>
</dbReference>
<dbReference type="PANTHER" id="PTHR42918:SF6">
    <property type="entry name" value="ELONGATION FACTOR P--(R)-BETA-LYSINE LIGASE"/>
    <property type="match status" value="1"/>
</dbReference>
<feature type="domain" description="Aminoacyl-transfer RNA synthetases class-II family profile" evidence="4">
    <location>
        <begin position="14"/>
        <end position="290"/>
    </location>
</feature>
<reference evidence="5" key="1">
    <citation type="submission" date="2011-01" db="EMBL/GenBank/DDBJ databases">
        <title>Complete sequence of chromosome of Thermovibrio ammonificans HB-1.</title>
        <authorList>
            <consortium name="US DOE Joint Genome Institute"/>
            <person name="Lucas S."/>
            <person name="Copeland A."/>
            <person name="Lapidus A."/>
            <person name="Cheng J.-F."/>
            <person name="Goodwin L."/>
            <person name="Pitluck S."/>
            <person name="Davenport K."/>
            <person name="Detter J.C."/>
            <person name="Han C."/>
            <person name="Tapia R."/>
            <person name="Land M."/>
            <person name="Hauser L."/>
            <person name="Kyrpides N."/>
            <person name="Ivanova N."/>
            <person name="Ovchinnikova G."/>
            <person name="Vetriani C."/>
            <person name="Woyke T."/>
        </authorList>
    </citation>
    <scope>NUCLEOTIDE SEQUENCE [LARGE SCALE GENOMIC DNA]</scope>
    <source>
        <strain evidence="5">HB-1</strain>
    </source>
</reference>
<dbReference type="InterPro" id="IPR018149">
    <property type="entry name" value="Lys-tRNA-synth_II_C"/>
</dbReference>
<evidence type="ECO:0000256" key="3">
    <source>
        <dbReference type="ARBA" id="ARBA00022840"/>
    </source>
</evidence>
<protein>
    <submittedName>
        <fullName evidence="5">tRNA synthetase class II (D K and N)</fullName>
    </submittedName>
</protein>
<dbReference type="Proteomes" id="UP000006362">
    <property type="component" value="Chromosome"/>
</dbReference>
<dbReference type="InterPro" id="IPR045864">
    <property type="entry name" value="aa-tRNA-synth_II/BPL/LPL"/>
</dbReference>
<dbReference type="KEGG" id="tam:Theam_0491"/>
<evidence type="ECO:0000313" key="5">
    <source>
        <dbReference type="EMBL" id="ADU96463.1"/>
    </source>
</evidence>
<dbReference type="STRING" id="648996.Theam_0491"/>
<evidence type="ECO:0000256" key="2">
    <source>
        <dbReference type="ARBA" id="ARBA00022741"/>
    </source>
</evidence>
<dbReference type="GO" id="GO:0006430">
    <property type="term" value="P:lysyl-tRNA aminoacylation"/>
    <property type="evidence" value="ECO:0007669"/>
    <property type="project" value="InterPro"/>
</dbReference>
<dbReference type="eggNOG" id="COG2269">
    <property type="taxonomic scope" value="Bacteria"/>
</dbReference>
<dbReference type="Gene3D" id="3.30.930.10">
    <property type="entry name" value="Bira Bifunctional Protein, Domain 2"/>
    <property type="match status" value="1"/>
</dbReference>
<keyword evidence="2" id="KW-0547">Nucleotide-binding</keyword>
<keyword evidence="3" id="KW-0067">ATP-binding</keyword>
<evidence type="ECO:0000256" key="1">
    <source>
        <dbReference type="ARBA" id="ARBA00022598"/>
    </source>
</evidence>
<sequence length="304" mass="34661">MIEILIKRAKALEAVRRFFSSRSFVEVETPNLVPYKNPDDNVENVRATFSDWRGRRFDWYLHTSPEFFMKRLLWHGMERIFQVCKVYRDGETGPLHSVEFTMVEWYRVGADYRAGMEETLSLINEVAKALGASPFSEPVYLTVEEAYKEFAGVELSNRELVAERFGSGSFEEAFFRLLVEKVEPALSGFDSPVVLYDYPEEFSAVAKVEGGTARRFEVYLKGVEIANGYTELTTYSEYKRVFSKKGGAEDYGLLKLLEERPLPPCEGVALGFDRLVMVLTGSSCLKEVMPFSTLSLLEELPSSQ</sequence>
<keyword evidence="1" id="KW-0436">Ligase</keyword>
<dbReference type="EMBL" id="CP002444">
    <property type="protein sequence ID" value="ADU96463.1"/>
    <property type="molecule type" value="Genomic_DNA"/>
</dbReference>
<dbReference type="PANTHER" id="PTHR42918">
    <property type="entry name" value="LYSYL-TRNA SYNTHETASE"/>
    <property type="match status" value="1"/>
</dbReference>
<dbReference type="RefSeq" id="WP_013537249.1">
    <property type="nucleotide sequence ID" value="NC_014926.1"/>
</dbReference>
<dbReference type="PRINTS" id="PR00982">
    <property type="entry name" value="TRNASYNTHLYS"/>
</dbReference>
<keyword evidence="6" id="KW-1185">Reference proteome</keyword>